<name>A0A0E9SMH1_ANGAN</name>
<accession>A0A0E9SMH1</accession>
<sequence length="33" mass="3706">MLGNLNTSMSKEQKIENDKAGILKKCFFFSLAV</sequence>
<dbReference type="EMBL" id="GBXM01066061">
    <property type="protein sequence ID" value="JAH42516.1"/>
    <property type="molecule type" value="Transcribed_RNA"/>
</dbReference>
<organism evidence="1">
    <name type="scientific">Anguilla anguilla</name>
    <name type="common">European freshwater eel</name>
    <name type="synonym">Muraena anguilla</name>
    <dbReference type="NCBI Taxonomy" id="7936"/>
    <lineage>
        <taxon>Eukaryota</taxon>
        <taxon>Metazoa</taxon>
        <taxon>Chordata</taxon>
        <taxon>Craniata</taxon>
        <taxon>Vertebrata</taxon>
        <taxon>Euteleostomi</taxon>
        <taxon>Actinopterygii</taxon>
        <taxon>Neopterygii</taxon>
        <taxon>Teleostei</taxon>
        <taxon>Anguilliformes</taxon>
        <taxon>Anguillidae</taxon>
        <taxon>Anguilla</taxon>
    </lineage>
</organism>
<reference evidence="1" key="2">
    <citation type="journal article" date="2015" name="Fish Shellfish Immunol.">
        <title>Early steps in the European eel (Anguilla anguilla)-Vibrio vulnificus interaction in the gills: Role of the RtxA13 toxin.</title>
        <authorList>
            <person name="Callol A."/>
            <person name="Pajuelo D."/>
            <person name="Ebbesson L."/>
            <person name="Teles M."/>
            <person name="MacKenzie S."/>
            <person name="Amaro C."/>
        </authorList>
    </citation>
    <scope>NUCLEOTIDE SEQUENCE</scope>
</reference>
<protein>
    <submittedName>
        <fullName evidence="1">Uncharacterized protein</fullName>
    </submittedName>
</protein>
<dbReference type="AlphaFoldDB" id="A0A0E9SMH1"/>
<reference evidence="1" key="1">
    <citation type="submission" date="2014-11" db="EMBL/GenBank/DDBJ databases">
        <authorList>
            <person name="Amaro Gonzalez C."/>
        </authorList>
    </citation>
    <scope>NUCLEOTIDE SEQUENCE</scope>
</reference>
<proteinExistence type="predicted"/>
<evidence type="ECO:0000313" key="1">
    <source>
        <dbReference type="EMBL" id="JAH42516.1"/>
    </source>
</evidence>